<organism evidence="1">
    <name type="scientific">Rhizophora mucronata</name>
    <name type="common">Asiatic mangrove</name>
    <dbReference type="NCBI Taxonomy" id="61149"/>
    <lineage>
        <taxon>Eukaryota</taxon>
        <taxon>Viridiplantae</taxon>
        <taxon>Streptophyta</taxon>
        <taxon>Embryophyta</taxon>
        <taxon>Tracheophyta</taxon>
        <taxon>Spermatophyta</taxon>
        <taxon>Magnoliopsida</taxon>
        <taxon>eudicotyledons</taxon>
        <taxon>Gunneridae</taxon>
        <taxon>Pentapetalae</taxon>
        <taxon>rosids</taxon>
        <taxon>fabids</taxon>
        <taxon>Malpighiales</taxon>
        <taxon>Rhizophoraceae</taxon>
        <taxon>Rhizophora</taxon>
    </lineage>
</organism>
<accession>A0A2P2Q6P7</accession>
<name>A0A2P2Q6P7_RHIMU</name>
<protein>
    <submittedName>
        <fullName evidence="1">Uncharacterized protein</fullName>
    </submittedName>
</protein>
<dbReference type="AlphaFoldDB" id="A0A2P2Q6P7"/>
<proteinExistence type="predicted"/>
<dbReference type="EMBL" id="GGEC01082179">
    <property type="protein sequence ID" value="MBX62663.1"/>
    <property type="molecule type" value="Transcribed_RNA"/>
</dbReference>
<sequence length="23" mass="2591">MIISTSDCILLAALLLKSEWEIK</sequence>
<evidence type="ECO:0000313" key="1">
    <source>
        <dbReference type="EMBL" id="MBX62663.1"/>
    </source>
</evidence>
<reference evidence="1" key="1">
    <citation type="submission" date="2018-02" db="EMBL/GenBank/DDBJ databases">
        <title>Rhizophora mucronata_Transcriptome.</title>
        <authorList>
            <person name="Meera S.P."/>
            <person name="Sreeshan A."/>
            <person name="Augustine A."/>
        </authorList>
    </citation>
    <scope>NUCLEOTIDE SEQUENCE</scope>
    <source>
        <tissue evidence="1">Leaf</tissue>
    </source>
</reference>